<feature type="compositionally biased region" description="Pro residues" evidence="1">
    <location>
        <begin position="84"/>
        <end position="99"/>
    </location>
</feature>
<comment type="caution">
    <text evidence="2">The sequence shown here is derived from an EMBL/GenBank/DDBJ whole genome shotgun (WGS) entry which is preliminary data.</text>
</comment>
<accession>A0A2S9YYT9</accession>
<proteinExistence type="predicted"/>
<dbReference type="Proteomes" id="UP000238823">
    <property type="component" value="Unassembled WGS sequence"/>
</dbReference>
<dbReference type="InterPro" id="IPR011990">
    <property type="entry name" value="TPR-like_helical_dom_sf"/>
</dbReference>
<dbReference type="EMBL" id="PVNL01000001">
    <property type="protein sequence ID" value="PRQ10261.1"/>
    <property type="molecule type" value="Genomic_DNA"/>
</dbReference>
<gene>
    <name evidence="2" type="ORF">ENSA7_00700</name>
</gene>
<sequence>MLVCLADGYAAQGNNGRANQFFDRALSQSPSNKLALRGAAKAAAQTGATERATDLYERLLKVDPGNAAAKAFLAKNNPSKPDPEPAPQPEPTPPADTGG</sequence>
<dbReference type="SUPFAM" id="SSF48452">
    <property type="entry name" value="TPR-like"/>
    <property type="match status" value="1"/>
</dbReference>
<dbReference type="Gene3D" id="1.25.40.10">
    <property type="entry name" value="Tetratricopeptide repeat domain"/>
    <property type="match status" value="1"/>
</dbReference>
<dbReference type="AlphaFoldDB" id="A0A2S9YYT9"/>
<name>A0A2S9YYT9_9BACT</name>
<evidence type="ECO:0000313" key="3">
    <source>
        <dbReference type="Proteomes" id="UP000238823"/>
    </source>
</evidence>
<protein>
    <submittedName>
        <fullName evidence="2">Tetratricopeptide repeat protein</fullName>
    </submittedName>
</protein>
<dbReference type="Pfam" id="PF14559">
    <property type="entry name" value="TPR_19"/>
    <property type="match status" value="1"/>
</dbReference>
<evidence type="ECO:0000313" key="2">
    <source>
        <dbReference type="EMBL" id="PRQ10261.1"/>
    </source>
</evidence>
<feature type="region of interest" description="Disordered" evidence="1">
    <location>
        <begin position="73"/>
        <end position="99"/>
    </location>
</feature>
<organism evidence="2 3">
    <name type="scientific">Enhygromyxa salina</name>
    <dbReference type="NCBI Taxonomy" id="215803"/>
    <lineage>
        <taxon>Bacteria</taxon>
        <taxon>Pseudomonadati</taxon>
        <taxon>Myxococcota</taxon>
        <taxon>Polyangia</taxon>
        <taxon>Nannocystales</taxon>
        <taxon>Nannocystaceae</taxon>
        <taxon>Enhygromyxa</taxon>
    </lineage>
</organism>
<reference evidence="2 3" key="1">
    <citation type="submission" date="2018-03" db="EMBL/GenBank/DDBJ databases">
        <title>Draft Genome Sequences of the Obligatory Marine Myxobacteria Enhygromyxa salina SWB007.</title>
        <authorList>
            <person name="Poehlein A."/>
            <person name="Moghaddam J.A."/>
            <person name="Harms H."/>
            <person name="Alanjari M."/>
            <person name="Koenig G.M."/>
            <person name="Daniel R."/>
            <person name="Schaeberle T.F."/>
        </authorList>
    </citation>
    <scope>NUCLEOTIDE SEQUENCE [LARGE SCALE GENOMIC DNA]</scope>
    <source>
        <strain evidence="2 3">SWB007</strain>
    </source>
</reference>
<evidence type="ECO:0000256" key="1">
    <source>
        <dbReference type="SAM" id="MobiDB-lite"/>
    </source>
</evidence>